<evidence type="ECO:0000313" key="2">
    <source>
        <dbReference type="Proteomes" id="UP000003332"/>
    </source>
</evidence>
<comment type="caution">
    <text evidence="1">The sequence shown here is derived from an EMBL/GenBank/DDBJ whole genome shotgun (WGS) entry which is preliminary data.</text>
</comment>
<reference evidence="1 2" key="1">
    <citation type="submission" date="2011-02" db="EMBL/GenBank/DDBJ databases">
        <authorList>
            <person name="Muzny D."/>
            <person name="Qin X."/>
            <person name="Deng J."/>
            <person name="Jiang H."/>
            <person name="Liu Y."/>
            <person name="Qu J."/>
            <person name="Song X.-Z."/>
            <person name="Zhang L."/>
            <person name="Thornton R."/>
            <person name="Coyle M."/>
            <person name="Francisco L."/>
            <person name="Jackson L."/>
            <person name="Javaid M."/>
            <person name="Korchina V."/>
            <person name="Kovar C."/>
            <person name="Mata R."/>
            <person name="Mathew T."/>
            <person name="Ngo R."/>
            <person name="Nguyen L."/>
            <person name="Nguyen N."/>
            <person name="Okwuonu G."/>
            <person name="Ongeri F."/>
            <person name="Pham C."/>
            <person name="Simmons D."/>
            <person name="Wilczek-Boney K."/>
            <person name="Hale W."/>
            <person name="Jakkamsetti A."/>
            <person name="Pham P."/>
            <person name="Ruth R."/>
            <person name="San Lucas F."/>
            <person name="Warren J."/>
            <person name="Zhang J."/>
            <person name="Zhao Z."/>
            <person name="Zhou C."/>
            <person name="Zhu D."/>
            <person name="Lee S."/>
            <person name="Bess C."/>
            <person name="Blankenburg K."/>
            <person name="Forbes L."/>
            <person name="Fu Q."/>
            <person name="Gubbala S."/>
            <person name="Hirani K."/>
            <person name="Jayaseelan J.C."/>
            <person name="Lara F."/>
            <person name="Munidasa M."/>
            <person name="Palculict T."/>
            <person name="Patil S."/>
            <person name="Pu L.-L."/>
            <person name="Saada N."/>
            <person name="Tang L."/>
            <person name="Weissenberger G."/>
            <person name="Zhu Y."/>
            <person name="Hemphill L."/>
            <person name="Shang Y."/>
            <person name="Youmans B."/>
            <person name="Ayvaz T."/>
            <person name="Ross M."/>
            <person name="Santibanez J."/>
            <person name="Aqrawi P."/>
            <person name="Gross S."/>
            <person name="Joshi V."/>
            <person name="Fowler G."/>
            <person name="Nazareth L."/>
            <person name="Reid J."/>
            <person name="Worley K."/>
            <person name="Petrosino J."/>
            <person name="Highlander S."/>
            <person name="Gibbs R."/>
        </authorList>
    </citation>
    <scope>NUCLEOTIDE SEQUENCE [LARGE SCALE GENOMIC DNA]</scope>
    <source>
        <strain evidence="1 2">SK72</strain>
    </source>
</reference>
<dbReference type="Proteomes" id="UP000003332">
    <property type="component" value="Unassembled WGS sequence"/>
</dbReference>
<organism evidence="1 2">
    <name type="scientific">Streptococcus sanguinis SK72</name>
    <dbReference type="NCBI Taxonomy" id="888809"/>
    <lineage>
        <taxon>Bacteria</taxon>
        <taxon>Bacillati</taxon>
        <taxon>Bacillota</taxon>
        <taxon>Bacilli</taxon>
        <taxon>Lactobacillales</taxon>
        <taxon>Streptococcaceae</taxon>
        <taxon>Streptococcus</taxon>
    </lineage>
</organism>
<gene>
    <name evidence="1" type="ORF">HMPREF9381_0485</name>
</gene>
<name>F0HZZ5_STRSA</name>
<dbReference type="EMBL" id="AEXV01000005">
    <property type="protein sequence ID" value="EGD30213.1"/>
    <property type="molecule type" value="Genomic_DNA"/>
</dbReference>
<sequence>MDSLSTTPYFIINQPVFRGLFIKNTFLKKVRRFKVEKAS</sequence>
<dbReference type="HOGENOM" id="CLU_3317945_0_0_9"/>
<protein>
    <submittedName>
        <fullName evidence="1">Uncharacterized protein</fullName>
    </submittedName>
</protein>
<dbReference type="AlphaFoldDB" id="F0HZZ5"/>
<accession>F0HZZ5</accession>
<proteinExistence type="predicted"/>
<evidence type="ECO:0000313" key="1">
    <source>
        <dbReference type="EMBL" id="EGD30213.1"/>
    </source>
</evidence>